<dbReference type="GO" id="GO:0012505">
    <property type="term" value="C:endomembrane system"/>
    <property type="evidence" value="ECO:0007669"/>
    <property type="project" value="TreeGrafter"/>
</dbReference>
<evidence type="ECO:0000313" key="7">
    <source>
        <dbReference type="EMBL" id="SMF69526.1"/>
    </source>
</evidence>
<dbReference type="SMART" id="SM00563">
    <property type="entry name" value="PlsC"/>
    <property type="match status" value="1"/>
</dbReference>
<evidence type="ECO:0000256" key="3">
    <source>
        <dbReference type="ARBA" id="ARBA00023315"/>
    </source>
</evidence>
<organism evidence="7 8">
    <name type="scientific">Pseudobacteriovorax antillogorgiicola</name>
    <dbReference type="NCBI Taxonomy" id="1513793"/>
    <lineage>
        <taxon>Bacteria</taxon>
        <taxon>Pseudomonadati</taxon>
        <taxon>Bdellovibrionota</taxon>
        <taxon>Oligoflexia</taxon>
        <taxon>Oligoflexales</taxon>
        <taxon>Pseudobacteriovoracaceae</taxon>
        <taxon>Pseudobacteriovorax</taxon>
    </lineage>
</organism>
<dbReference type="EMBL" id="FWZT01000025">
    <property type="protein sequence ID" value="SMF69526.1"/>
    <property type="molecule type" value="Genomic_DNA"/>
</dbReference>
<evidence type="ECO:0000256" key="4">
    <source>
        <dbReference type="SAM" id="MobiDB-lite"/>
    </source>
</evidence>
<dbReference type="InterPro" id="IPR002123">
    <property type="entry name" value="Plipid/glycerol_acylTrfase"/>
</dbReference>
<reference evidence="8" key="1">
    <citation type="submission" date="2017-04" db="EMBL/GenBank/DDBJ databases">
        <authorList>
            <person name="Varghese N."/>
            <person name="Submissions S."/>
        </authorList>
    </citation>
    <scope>NUCLEOTIDE SEQUENCE [LARGE SCALE GENOMIC DNA]</scope>
    <source>
        <strain evidence="8">RKEM611</strain>
    </source>
</reference>
<evidence type="ECO:0000256" key="5">
    <source>
        <dbReference type="SAM" id="Phobius"/>
    </source>
</evidence>
<evidence type="ECO:0000259" key="6">
    <source>
        <dbReference type="SMART" id="SM00563"/>
    </source>
</evidence>
<dbReference type="PANTHER" id="PTHR10983">
    <property type="entry name" value="1-ACYLGLYCEROL-3-PHOSPHATE ACYLTRANSFERASE-RELATED"/>
    <property type="match status" value="1"/>
</dbReference>
<feature type="transmembrane region" description="Helical" evidence="5">
    <location>
        <begin position="20"/>
        <end position="41"/>
    </location>
</feature>
<proteinExistence type="inferred from homology"/>
<comment type="similarity">
    <text evidence="1">Belongs to the 1-acyl-sn-glycerol-3-phosphate acyltransferase family.</text>
</comment>
<name>A0A1Y6CKJ4_9BACT</name>
<dbReference type="Pfam" id="PF01553">
    <property type="entry name" value="Acyltransferase"/>
    <property type="match status" value="1"/>
</dbReference>
<feature type="region of interest" description="Disordered" evidence="4">
    <location>
        <begin position="294"/>
        <end position="315"/>
    </location>
</feature>
<dbReference type="PANTHER" id="PTHR10983:SF16">
    <property type="entry name" value="LYSOCARDIOLIPIN ACYLTRANSFERASE 1"/>
    <property type="match status" value="1"/>
</dbReference>
<sequence>MSVVRYLDTSSQTPPQTFLASLWGGFLGLLIFVPLLVINVFQMLSTLLIPISPSVFRKTNRFIANYYWGFLVLIFEKVNKIRVDITGDEIPPQENAVVDCNHQNIADIPILMVLAWRKDRLGDLKFFVKDVIKYVPGPGWGMIFLDCIFVKRNWLSDKEKIDATFHKFKVNKTPLWIVSFLEGTRITASKLEKSQAFMKRKGLPITQHVMAPRTKGFIASVNSMRKELDAVYNVTIYYPEGIPSLWQLLKGDCKTIRMHVKRTAIDRVPEPEAELEQWVIDAYVEKDKLLGNLKKANPLEPDSSEEHSPPIKVRS</sequence>
<keyword evidence="5" id="KW-0472">Membrane</keyword>
<keyword evidence="2 7" id="KW-0808">Transferase</keyword>
<dbReference type="InterPro" id="IPR032098">
    <property type="entry name" value="Acyltransf_C"/>
</dbReference>
<evidence type="ECO:0000256" key="2">
    <source>
        <dbReference type="ARBA" id="ARBA00022679"/>
    </source>
</evidence>
<keyword evidence="5" id="KW-1133">Transmembrane helix</keyword>
<dbReference type="SUPFAM" id="SSF69593">
    <property type="entry name" value="Glycerol-3-phosphate (1)-acyltransferase"/>
    <property type="match status" value="1"/>
</dbReference>
<keyword evidence="3 7" id="KW-0012">Acyltransferase</keyword>
<evidence type="ECO:0000313" key="8">
    <source>
        <dbReference type="Proteomes" id="UP000192907"/>
    </source>
</evidence>
<keyword evidence="5" id="KW-0812">Transmembrane</keyword>
<gene>
    <name evidence="7" type="ORF">SAMN06296036_12521</name>
</gene>
<dbReference type="STRING" id="1513793.SAMN06296036_12521"/>
<feature type="domain" description="Phospholipid/glycerol acyltransferase" evidence="6">
    <location>
        <begin position="96"/>
        <end position="218"/>
    </location>
</feature>
<dbReference type="OrthoDB" id="319710at2"/>
<protein>
    <submittedName>
        <fullName evidence="7">Lysocardiolipin and lysophospholipid acyltransferase/lysophosphatidic acid acyltransferase / lysophosphatidylinositol acyltransferase</fullName>
    </submittedName>
</protein>
<keyword evidence="8" id="KW-1185">Reference proteome</keyword>
<evidence type="ECO:0000256" key="1">
    <source>
        <dbReference type="ARBA" id="ARBA00008655"/>
    </source>
</evidence>
<dbReference type="CDD" id="cd07990">
    <property type="entry name" value="LPLAT_LCLAT1-like"/>
    <property type="match status" value="1"/>
</dbReference>
<dbReference type="Proteomes" id="UP000192907">
    <property type="component" value="Unassembled WGS sequence"/>
</dbReference>
<dbReference type="GO" id="GO:0016746">
    <property type="term" value="F:acyltransferase activity"/>
    <property type="evidence" value="ECO:0007669"/>
    <property type="project" value="UniProtKB-KW"/>
</dbReference>
<dbReference type="RefSeq" id="WP_132324001.1">
    <property type="nucleotide sequence ID" value="NZ_FWZT01000025.1"/>
</dbReference>
<dbReference type="Pfam" id="PF16076">
    <property type="entry name" value="Acyltransf_C"/>
    <property type="match status" value="1"/>
</dbReference>
<accession>A0A1Y6CKJ4</accession>
<dbReference type="AlphaFoldDB" id="A0A1Y6CKJ4"/>